<dbReference type="InParanoid" id="A0A1S3BXS9"/>
<sequence length="313" mass="34964">MGTRLEPTFNPLATSAHISSSSSSSNNNTLFTIQRLNAWQHHFQDSTTATRFPLKLIYNNNTSSPMTSTGSLDKFQEAINKMLQKGDVDAIRKTMQDHEDAFKNQVKELHRLYSVQKMLMEELRKESKQNALWCPKATNHLQFNNRENQNQTAQTIGGGLIFNLQSLRSDDPSSRERSGSCSGDNMRIISRGFDLERPAAEEDMSTGISTVDEDQAGPSTPIVVGKMSIDGCEDEESDVELTLSIGGSLSKKRSKSFPPLTQKKREIDSSLSFKSERGDQECSDPTTPMSSSSATCDQETKRPHWLFQSLKLK</sequence>
<dbReference type="Gramene" id="MELO3C017449.2.1">
    <property type="protein sequence ID" value="MELO3C017449.2.1"/>
    <property type="gene ID" value="MELO3C017449.2"/>
</dbReference>
<evidence type="ECO:0000256" key="1">
    <source>
        <dbReference type="SAM" id="MobiDB-lite"/>
    </source>
</evidence>
<feature type="compositionally biased region" description="Basic and acidic residues" evidence="1">
    <location>
        <begin position="168"/>
        <end position="178"/>
    </location>
</feature>
<dbReference type="GeneID" id="103494251"/>
<dbReference type="eggNOG" id="ENOG502RMNH">
    <property type="taxonomic scope" value="Eukaryota"/>
</dbReference>
<accession>A0A1S3BXS9</accession>
<feature type="compositionally biased region" description="Polar residues" evidence="1">
    <location>
        <begin position="283"/>
        <end position="297"/>
    </location>
</feature>
<feature type="compositionally biased region" description="Basic and acidic residues" evidence="1">
    <location>
        <begin position="263"/>
        <end position="280"/>
    </location>
</feature>
<dbReference type="PANTHER" id="PTHR33167:SF33">
    <property type="entry name" value="MYB-CC TYPE TRANSCRIPTION FACTOR LHEQLE-CONTAINING DOMAIN-CONTAINING PROTEIN"/>
    <property type="match status" value="1"/>
</dbReference>
<reference evidence="2" key="1">
    <citation type="submission" date="2025-05" db="UniProtKB">
        <authorList>
            <consortium name="RefSeq"/>
        </authorList>
    </citation>
    <scope>NUCLEOTIDE SEQUENCE [LARGE SCALE GENOMIC DNA]</scope>
</reference>
<proteinExistence type="predicted"/>
<dbReference type="KEGG" id="cmo:103494251"/>
<dbReference type="RefSeq" id="XP_008453587.2">
    <property type="nucleotide sequence ID" value="XM_008455365.3"/>
</dbReference>
<organism evidence="2 3">
    <name type="scientific">Cucumis melo</name>
    <name type="common">Muskmelon</name>
    <dbReference type="NCBI Taxonomy" id="3656"/>
    <lineage>
        <taxon>Eukaryota</taxon>
        <taxon>Viridiplantae</taxon>
        <taxon>Streptophyta</taxon>
        <taxon>Embryophyta</taxon>
        <taxon>Tracheophyta</taxon>
        <taxon>Spermatophyta</taxon>
        <taxon>Magnoliopsida</taxon>
        <taxon>eudicotyledons</taxon>
        <taxon>Gunneridae</taxon>
        <taxon>Pentapetalae</taxon>
        <taxon>rosids</taxon>
        <taxon>fabids</taxon>
        <taxon>Cucurbitales</taxon>
        <taxon>Cucurbitaceae</taxon>
        <taxon>Benincaseae</taxon>
        <taxon>Cucumis</taxon>
    </lineage>
</organism>
<name>A0A1S3BXS9_CUCME</name>
<gene>
    <name evidence="3" type="primary">LOC103494251</name>
</gene>
<feature type="region of interest" description="Disordered" evidence="1">
    <location>
        <begin position="167"/>
        <end position="186"/>
    </location>
</feature>
<evidence type="ECO:0000313" key="3">
    <source>
        <dbReference type="RefSeq" id="XP_008453587.2"/>
    </source>
</evidence>
<feature type="region of interest" description="Disordered" evidence="1">
    <location>
        <begin position="250"/>
        <end position="300"/>
    </location>
</feature>
<dbReference type="PANTHER" id="PTHR33167">
    <property type="entry name" value="TRANSCRIPTION FACTOR, PUTATIVE (DUF863)-RELATED"/>
    <property type="match status" value="1"/>
</dbReference>
<reference evidence="3" key="2">
    <citation type="submission" date="2025-08" db="UniProtKB">
        <authorList>
            <consortium name="RefSeq"/>
        </authorList>
    </citation>
    <scope>IDENTIFICATION</scope>
    <source>
        <tissue evidence="3">Stem</tissue>
    </source>
</reference>
<protein>
    <submittedName>
        <fullName evidence="3">Uncharacterized protein LOC103494251</fullName>
    </submittedName>
</protein>
<evidence type="ECO:0000313" key="2">
    <source>
        <dbReference type="Proteomes" id="UP001652600"/>
    </source>
</evidence>
<dbReference type="AlphaFoldDB" id="A0A1S3BXS9"/>
<keyword evidence="2" id="KW-1185">Reference proteome</keyword>
<dbReference type="Proteomes" id="UP001652600">
    <property type="component" value="Chromosome 2"/>
</dbReference>
<feature type="region of interest" description="Disordered" evidence="1">
    <location>
        <begin position="1"/>
        <end position="26"/>
    </location>
</feature>